<name>A0A1I4HX14_9FIRM</name>
<proteinExistence type="inferred from homology"/>
<keyword evidence="3 4" id="KW-0326">Glycosidase</keyword>
<keyword evidence="6" id="KW-1185">Reference proteome</keyword>
<dbReference type="InterPro" id="IPR011050">
    <property type="entry name" value="Pectin_lyase_fold/virulence"/>
</dbReference>
<evidence type="ECO:0000256" key="4">
    <source>
        <dbReference type="RuleBase" id="RU361169"/>
    </source>
</evidence>
<dbReference type="GO" id="GO:0005975">
    <property type="term" value="P:carbohydrate metabolic process"/>
    <property type="evidence" value="ECO:0007669"/>
    <property type="project" value="InterPro"/>
</dbReference>
<dbReference type="AlphaFoldDB" id="A0A1I4HX14"/>
<dbReference type="InterPro" id="IPR006626">
    <property type="entry name" value="PbH1"/>
</dbReference>
<dbReference type="SMART" id="SM00710">
    <property type="entry name" value="PbH1"/>
    <property type="match status" value="5"/>
</dbReference>
<dbReference type="Proteomes" id="UP000199006">
    <property type="component" value="Unassembled WGS sequence"/>
</dbReference>
<dbReference type="InterPro" id="IPR000743">
    <property type="entry name" value="Glyco_hydro_28"/>
</dbReference>
<dbReference type="Gene3D" id="2.160.20.10">
    <property type="entry name" value="Single-stranded right-handed beta-helix, Pectin lyase-like"/>
    <property type="match status" value="1"/>
</dbReference>
<reference evidence="5 6" key="1">
    <citation type="submission" date="2016-10" db="EMBL/GenBank/DDBJ databases">
        <authorList>
            <person name="de Groot N.N."/>
        </authorList>
    </citation>
    <scope>NUCLEOTIDE SEQUENCE [LARGE SCALE GENOMIC DNA]</scope>
    <source>
        <strain evidence="5 6">ATCC 51327</strain>
    </source>
</reference>
<evidence type="ECO:0000256" key="2">
    <source>
        <dbReference type="ARBA" id="ARBA00022801"/>
    </source>
</evidence>
<keyword evidence="2 4" id="KW-0378">Hydrolase</keyword>
<dbReference type="GO" id="GO:0004650">
    <property type="term" value="F:polygalacturonase activity"/>
    <property type="evidence" value="ECO:0007669"/>
    <property type="project" value="InterPro"/>
</dbReference>
<dbReference type="PANTHER" id="PTHR31339">
    <property type="entry name" value="PECTIN LYASE-RELATED"/>
    <property type="match status" value="1"/>
</dbReference>
<evidence type="ECO:0000313" key="6">
    <source>
        <dbReference type="Proteomes" id="UP000199006"/>
    </source>
</evidence>
<gene>
    <name evidence="5" type="ORF">SAMN02983006_01214</name>
</gene>
<dbReference type="InterPro" id="IPR012334">
    <property type="entry name" value="Pectin_lyas_fold"/>
</dbReference>
<evidence type="ECO:0000313" key="5">
    <source>
        <dbReference type="EMBL" id="SFL46317.1"/>
    </source>
</evidence>
<accession>A0A1I4HX14</accession>
<dbReference type="OrthoDB" id="9795222at2"/>
<dbReference type="SUPFAM" id="SSF51126">
    <property type="entry name" value="Pectin lyase-like"/>
    <property type="match status" value="1"/>
</dbReference>
<protein>
    <submittedName>
        <fullName evidence="5">Glycosyl hydrolases family 28</fullName>
    </submittedName>
</protein>
<organism evidence="5 6">
    <name type="scientific">Halanaerobium salsuginis</name>
    <dbReference type="NCBI Taxonomy" id="29563"/>
    <lineage>
        <taxon>Bacteria</taxon>
        <taxon>Bacillati</taxon>
        <taxon>Bacillota</taxon>
        <taxon>Clostridia</taxon>
        <taxon>Halanaerobiales</taxon>
        <taxon>Halanaerobiaceae</taxon>
        <taxon>Halanaerobium</taxon>
    </lineage>
</organism>
<comment type="similarity">
    <text evidence="1 4">Belongs to the glycosyl hydrolase 28 family.</text>
</comment>
<dbReference type="EMBL" id="FOTI01000013">
    <property type="protein sequence ID" value="SFL46317.1"/>
    <property type="molecule type" value="Genomic_DNA"/>
</dbReference>
<sequence length="440" mass="49161">MLKNEFEVTVRQPEFPEKTFNIKEFGAVGDGKFDNSEVFAEAINSCHQAGGGTVLVPAGDWFTGPIHFKSNINLRLEADATIYFSDNFADYLPVVFTRWEGNECYNYSPLIYAANCENIALTGQGKLVGNGEKWWPWKQTQQQAAQKLYDAQYNDIAVADRIFGIEKGLRPQFIQPINSKNILIEGITIVDGPMWTIHPVYCENTIIRNLKIITNGPNTDGINPDSCSNMLIENCDFETGDDCIAIKSGINEDGRRVNKPCENLVIRNCKAKEGHGGIVIGSEMSGGVKNIHVHNCSFNGGERGIRLKSMRGRGGVVENLLFEDIEINDLRAEGIILNMYYDATTVEPQTEMPPLFRNITIRNISGENIEQPIVLRGLPEQKMESITLEKIDLSGSKGLQVSNLSRLNLKQVKLKLKAELQFKFSNVDQLEVSECSCQQQ</sequence>
<dbReference type="STRING" id="29563.SAMN02983006_01214"/>
<dbReference type="PANTHER" id="PTHR31339:SF9">
    <property type="entry name" value="PLASMIN AND FIBRONECTIN-BINDING PROTEIN A"/>
    <property type="match status" value="1"/>
</dbReference>
<dbReference type="InterPro" id="IPR051801">
    <property type="entry name" value="GH28_Enzymes"/>
</dbReference>
<evidence type="ECO:0000256" key="1">
    <source>
        <dbReference type="ARBA" id="ARBA00008834"/>
    </source>
</evidence>
<evidence type="ECO:0000256" key="3">
    <source>
        <dbReference type="ARBA" id="ARBA00023295"/>
    </source>
</evidence>
<dbReference type="Pfam" id="PF00295">
    <property type="entry name" value="Glyco_hydro_28"/>
    <property type="match status" value="1"/>
</dbReference>
<dbReference type="RefSeq" id="WP_089861034.1">
    <property type="nucleotide sequence ID" value="NZ_FOTI01000013.1"/>
</dbReference>